<keyword evidence="3" id="KW-1185">Reference proteome</keyword>
<dbReference type="AlphaFoldDB" id="A0A7K1KZA1"/>
<keyword evidence="1" id="KW-0472">Membrane</keyword>
<gene>
    <name evidence="2" type="ORF">GNZ18_12660</name>
</gene>
<accession>A0A7K1KZA1</accession>
<feature type="transmembrane region" description="Helical" evidence="1">
    <location>
        <begin position="33"/>
        <end position="56"/>
    </location>
</feature>
<name>A0A7K1KZA1_9ACTN</name>
<comment type="caution">
    <text evidence="2">The sequence shown here is derived from an EMBL/GenBank/DDBJ whole genome shotgun (WGS) entry which is preliminary data.</text>
</comment>
<evidence type="ECO:0000256" key="1">
    <source>
        <dbReference type="SAM" id="Phobius"/>
    </source>
</evidence>
<dbReference type="Proteomes" id="UP000432015">
    <property type="component" value="Unassembled WGS sequence"/>
</dbReference>
<reference evidence="2 3" key="1">
    <citation type="submission" date="2019-11" db="EMBL/GenBank/DDBJ databases">
        <authorList>
            <person name="Cao P."/>
        </authorList>
    </citation>
    <scope>NUCLEOTIDE SEQUENCE [LARGE SCALE GENOMIC DNA]</scope>
    <source>
        <strain evidence="2 3">NEAU-AAG5</strain>
    </source>
</reference>
<organism evidence="2 3">
    <name type="scientific">Actinomadura litoris</name>
    <dbReference type="NCBI Taxonomy" id="2678616"/>
    <lineage>
        <taxon>Bacteria</taxon>
        <taxon>Bacillati</taxon>
        <taxon>Actinomycetota</taxon>
        <taxon>Actinomycetes</taxon>
        <taxon>Streptosporangiales</taxon>
        <taxon>Thermomonosporaceae</taxon>
        <taxon>Actinomadura</taxon>
    </lineage>
</organism>
<feature type="transmembrane region" description="Helical" evidence="1">
    <location>
        <begin position="154"/>
        <end position="174"/>
    </location>
</feature>
<protein>
    <submittedName>
        <fullName evidence="2">Uncharacterized protein</fullName>
    </submittedName>
</protein>
<proteinExistence type="predicted"/>
<evidence type="ECO:0000313" key="3">
    <source>
        <dbReference type="Proteomes" id="UP000432015"/>
    </source>
</evidence>
<keyword evidence="1" id="KW-0812">Transmembrane</keyword>
<dbReference type="EMBL" id="WOFH01000004">
    <property type="protein sequence ID" value="MUN37449.1"/>
    <property type="molecule type" value="Genomic_DNA"/>
</dbReference>
<feature type="transmembrane region" description="Helical" evidence="1">
    <location>
        <begin position="122"/>
        <end position="142"/>
    </location>
</feature>
<keyword evidence="1" id="KW-1133">Transmembrane helix</keyword>
<dbReference type="RefSeq" id="WP_156216493.1">
    <property type="nucleotide sequence ID" value="NZ_WOFH01000004.1"/>
</dbReference>
<sequence length="279" mass="30561">MVRLARAALFIVVPAEAVTLILPASGVRPPESVVAVAEAAVAVLFVVEAAVAVRLWRAHRRTGLSRRAALRTAYEELVPLKVRRIIGFDTKGMVSLALFAARRKHGVPDGAKAVSYHREQNMLMLMFMFAMVVEAVACEFLLRGVGAPAPLRNAVLAVDLYGILIGLAIAASSVTRPHVISEDEVRVRWGGFVDLRIPRDLIISAHRVRNFNEDKHFLLHDGTFALATGSQTNIVIQLSEPISVTRPLGGRDRARTIRFFADEPDEALHALTAVRAEVR</sequence>
<evidence type="ECO:0000313" key="2">
    <source>
        <dbReference type="EMBL" id="MUN37449.1"/>
    </source>
</evidence>